<dbReference type="Proteomes" id="UP001152795">
    <property type="component" value="Unassembled WGS sequence"/>
</dbReference>
<organism evidence="2 3">
    <name type="scientific">Paramuricea clavata</name>
    <name type="common">Red gorgonian</name>
    <name type="synonym">Violescent sea-whip</name>
    <dbReference type="NCBI Taxonomy" id="317549"/>
    <lineage>
        <taxon>Eukaryota</taxon>
        <taxon>Metazoa</taxon>
        <taxon>Cnidaria</taxon>
        <taxon>Anthozoa</taxon>
        <taxon>Octocorallia</taxon>
        <taxon>Malacalcyonacea</taxon>
        <taxon>Plexauridae</taxon>
        <taxon>Paramuricea</taxon>
    </lineage>
</organism>
<comment type="caution">
    <text evidence="2">The sequence shown here is derived from an EMBL/GenBank/DDBJ whole genome shotgun (WGS) entry which is preliminary data.</text>
</comment>
<proteinExistence type="predicted"/>
<dbReference type="EMBL" id="CACRXK020001853">
    <property type="protein sequence ID" value="CAB3991455.1"/>
    <property type="molecule type" value="Genomic_DNA"/>
</dbReference>
<evidence type="ECO:0000256" key="1">
    <source>
        <dbReference type="SAM" id="MobiDB-lite"/>
    </source>
</evidence>
<evidence type="ECO:0000313" key="2">
    <source>
        <dbReference type="EMBL" id="CAB3991455.1"/>
    </source>
</evidence>
<keyword evidence="3" id="KW-1185">Reference proteome</keyword>
<feature type="compositionally biased region" description="Pro residues" evidence="1">
    <location>
        <begin position="89"/>
        <end position="98"/>
    </location>
</feature>
<accession>A0A6S7GIM0</accession>
<dbReference type="AlphaFoldDB" id="A0A6S7GIM0"/>
<protein>
    <submittedName>
        <fullName evidence="2">Uncharacterized protein</fullName>
    </submittedName>
</protein>
<feature type="region of interest" description="Disordered" evidence="1">
    <location>
        <begin position="83"/>
        <end position="107"/>
    </location>
</feature>
<sequence>MGDNVRRLTLIDAEKHNNLMLLLQDLTNRQKILDDSKRTPAEAELVDSHGEMVTSVKNKSSLGPANIVNYMRKKDKYLGELAKNAERQLPPPPPPPPASTSTYGSIAYHEEKLKEHFGYSSCAERELHKKYRDLEVAETPEPILQTPPPAYRTDESPRGRPTKAVQLRKRKFGEPHDYMVDGYLQSFS</sequence>
<name>A0A6S7GIM0_PARCT</name>
<evidence type="ECO:0000313" key="3">
    <source>
        <dbReference type="Proteomes" id="UP001152795"/>
    </source>
</evidence>
<gene>
    <name evidence="2" type="ORF">PACLA_8A038624</name>
</gene>
<feature type="region of interest" description="Disordered" evidence="1">
    <location>
        <begin position="138"/>
        <end position="163"/>
    </location>
</feature>
<reference evidence="2" key="1">
    <citation type="submission" date="2020-04" db="EMBL/GenBank/DDBJ databases">
        <authorList>
            <person name="Alioto T."/>
            <person name="Alioto T."/>
            <person name="Gomez Garrido J."/>
        </authorList>
    </citation>
    <scope>NUCLEOTIDE SEQUENCE</scope>
    <source>
        <strain evidence="2">A484AB</strain>
    </source>
</reference>